<dbReference type="PROSITE" id="PS50893">
    <property type="entry name" value="ABC_TRANSPORTER_2"/>
    <property type="match status" value="1"/>
</dbReference>
<evidence type="ECO:0000256" key="3">
    <source>
        <dbReference type="ARBA" id="ARBA00022840"/>
    </source>
</evidence>
<dbReference type="InterPro" id="IPR003593">
    <property type="entry name" value="AAA+_ATPase"/>
</dbReference>
<dbReference type="GO" id="GO:0005524">
    <property type="term" value="F:ATP binding"/>
    <property type="evidence" value="ECO:0007669"/>
    <property type="project" value="UniProtKB-KW"/>
</dbReference>
<dbReference type="InterPro" id="IPR017911">
    <property type="entry name" value="MacB-like_ATP-bd"/>
</dbReference>
<dbReference type="SUPFAM" id="SSF52540">
    <property type="entry name" value="P-loop containing nucleoside triphosphate hydrolases"/>
    <property type="match status" value="1"/>
</dbReference>
<dbReference type="RefSeq" id="WP_132017356.1">
    <property type="nucleotide sequence ID" value="NZ_SLUN01000049.1"/>
</dbReference>
<dbReference type="InterPro" id="IPR027417">
    <property type="entry name" value="P-loop_NTPase"/>
</dbReference>
<dbReference type="FunFam" id="3.40.50.300:FF:000032">
    <property type="entry name" value="Export ABC transporter ATP-binding protein"/>
    <property type="match status" value="1"/>
</dbReference>
<dbReference type="PROSITE" id="PS00211">
    <property type="entry name" value="ABC_TRANSPORTER_1"/>
    <property type="match status" value="1"/>
</dbReference>
<feature type="domain" description="ABC transporter" evidence="4">
    <location>
        <begin position="2"/>
        <end position="236"/>
    </location>
</feature>
<keyword evidence="1" id="KW-0813">Transport</keyword>
<evidence type="ECO:0000256" key="1">
    <source>
        <dbReference type="ARBA" id="ARBA00022448"/>
    </source>
</evidence>
<dbReference type="AlphaFoldDB" id="A0A4R1QTS0"/>
<evidence type="ECO:0000313" key="5">
    <source>
        <dbReference type="EMBL" id="TCL56503.1"/>
    </source>
</evidence>
<dbReference type="EMBL" id="SLUN01000049">
    <property type="protein sequence ID" value="TCL56503.1"/>
    <property type="molecule type" value="Genomic_DNA"/>
</dbReference>
<dbReference type="SMART" id="SM00382">
    <property type="entry name" value="AAA"/>
    <property type="match status" value="1"/>
</dbReference>
<dbReference type="Pfam" id="PF00005">
    <property type="entry name" value="ABC_tran"/>
    <property type="match status" value="1"/>
</dbReference>
<dbReference type="Proteomes" id="UP000295008">
    <property type="component" value="Unassembled WGS sequence"/>
</dbReference>
<evidence type="ECO:0000256" key="2">
    <source>
        <dbReference type="ARBA" id="ARBA00022741"/>
    </source>
</evidence>
<keyword evidence="6" id="KW-1185">Reference proteome</keyword>
<keyword evidence="2" id="KW-0547">Nucleotide-binding</keyword>
<organism evidence="5 6">
    <name type="scientific">Hydrogenispora ethanolica</name>
    <dbReference type="NCBI Taxonomy" id="1082276"/>
    <lineage>
        <taxon>Bacteria</taxon>
        <taxon>Bacillati</taxon>
        <taxon>Bacillota</taxon>
        <taxon>Hydrogenispora</taxon>
    </lineage>
</organism>
<dbReference type="GO" id="GO:0022857">
    <property type="term" value="F:transmembrane transporter activity"/>
    <property type="evidence" value="ECO:0007669"/>
    <property type="project" value="UniProtKB-ARBA"/>
</dbReference>
<dbReference type="InterPro" id="IPR003439">
    <property type="entry name" value="ABC_transporter-like_ATP-bd"/>
</dbReference>
<dbReference type="GO" id="GO:0098796">
    <property type="term" value="C:membrane protein complex"/>
    <property type="evidence" value="ECO:0007669"/>
    <property type="project" value="UniProtKB-ARBA"/>
</dbReference>
<dbReference type="GO" id="GO:0005886">
    <property type="term" value="C:plasma membrane"/>
    <property type="evidence" value="ECO:0007669"/>
    <property type="project" value="TreeGrafter"/>
</dbReference>
<dbReference type="OrthoDB" id="9810992at2"/>
<sequence>MLELENICKVYQMGDTEVRALDGVSLTIREGEMVSLMGPSGSGKSTLMNIIGCLDQPSSGSYRLVGREVAELGEWDQARLRNQEIGFVFQSFNLLPNLTALQNVELPLIYAGMSTAERHGLARQALTRIGLEHRIHHKPRELSGGQQQRVAIARALVNQPKLLLADEPTGNLDSKASVEILAIFQELHRRGMTIVMVTHEPDIANYTQRILRFRDGKLVADESNHQIMIDREGWPA</sequence>
<protein>
    <submittedName>
        <fullName evidence="5">Putative ABC transport system ATP-binding protein</fullName>
    </submittedName>
</protein>
<dbReference type="CDD" id="cd03255">
    <property type="entry name" value="ABC_MJ0796_LolCDE_FtsE"/>
    <property type="match status" value="1"/>
</dbReference>
<evidence type="ECO:0000313" key="6">
    <source>
        <dbReference type="Proteomes" id="UP000295008"/>
    </source>
</evidence>
<evidence type="ECO:0000259" key="4">
    <source>
        <dbReference type="PROSITE" id="PS50893"/>
    </source>
</evidence>
<proteinExistence type="predicted"/>
<dbReference type="PANTHER" id="PTHR24220:SF86">
    <property type="entry name" value="ABC TRANSPORTER ABCH.1"/>
    <property type="match status" value="1"/>
</dbReference>
<reference evidence="5 6" key="1">
    <citation type="submission" date="2019-03" db="EMBL/GenBank/DDBJ databases">
        <title>Genomic Encyclopedia of Type Strains, Phase IV (KMG-IV): sequencing the most valuable type-strain genomes for metagenomic binning, comparative biology and taxonomic classification.</title>
        <authorList>
            <person name="Goeker M."/>
        </authorList>
    </citation>
    <scope>NUCLEOTIDE SEQUENCE [LARGE SCALE GENOMIC DNA]</scope>
    <source>
        <strain evidence="5 6">LX-B</strain>
    </source>
</reference>
<dbReference type="InterPro" id="IPR017871">
    <property type="entry name" value="ABC_transporter-like_CS"/>
</dbReference>
<dbReference type="Gene3D" id="3.40.50.300">
    <property type="entry name" value="P-loop containing nucleotide triphosphate hydrolases"/>
    <property type="match status" value="1"/>
</dbReference>
<keyword evidence="3 5" id="KW-0067">ATP-binding</keyword>
<dbReference type="GO" id="GO:0016887">
    <property type="term" value="F:ATP hydrolysis activity"/>
    <property type="evidence" value="ECO:0007669"/>
    <property type="project" value="InterPro"/>
</dbReference>
<accession>A0A4R1QTS0</accession>
<dbReference type="InterPro" id="IPR015854">
    <property type="entry name" value="ABC_transpr_LolD-like"/>
</dbReference>
<dbReference type="PANTHER" id="PTHR24220">
    <property type="entry name" value="IMPORT ATP-BINDING PROTEIN"/>
    <property type="match status" value="1"/>
</dbReference>
<name>A0A4R1QTS0_HYDET</name>
<gene>
    <name evidence="5" type="ORF">EDC14_104927</name>
</gene>
<comment type="caution">
    <text evidence="5">The sequence shown here is derived from an EMBL/GenBank/DDBJ whole genome shotgun (WGS) entry which is preliminary data.</text>
</comment>